<dbReference type="SUPFAM" id="SSF46689">
    <property type="entry name" value="Homeodomain-like"/>
    <property type="match status" value="2"/>
</dbReference>
<dbReference type="PANTHER" id="PTHR43280:SF28">
    <property type="entry name" value="HTH-TYPE TRANSCRIPTIONAL ACTIVATOR RHAS"/>
    <property type="match status" value="1"/>
</dbReference>
<comment type="caution">
    <text evidence="5">The sequence shown here is derived from an EMBL/GenBank/DDBJ whole genome shotgun (WGS) entry which is preliminary data.</text>
</comment>
<dbReference type="PRINTS" id="PR00032">
    <property type="entry name" value="HTHARAC"/>
</dbReference>
<evidence type="ECO:0000256" key="2">
    <source>
        <dbReference type="ARBA" id="ARBA00023125"/>
    </source>
</evidence>
<dbReference type="SUPFAM" id="SSF51215">
    <property type="entry name" value="Regulatory protein AraC"/>
    <property type="match status" value="1"/>
</dbReference>
<dbReference type="InterPro" id="IPR014710">
    <property type="entry name" value="RmlC-like_jellyroll"/>
</dbReference>
<dbReference type="PROSITE" id="PS01124">
    <property type="entry name" value="HTH_ARAC_FAMILY_2"/>
    <property type="match status" value="1"/>
</dbReference>
<organism evidence="5 6">
    <name type="scientific">Candidatus Eisenbergiella merdigallinarum</name>
    <dbReference type="NCBI Taxonomy" id="2838552"/>
    <lineage>
        <taxon>Bacteria</taxon>
        <taxon>Bacillati</taxon>
        <taxon>Bacillota</taxon>
        <taxon>Clostridia</taxon>
        <taxon>Lachnospirales</taxon>
        <taxon>Lachnospiraceae</taxon>
        <taxon>Eisenbergiella</taxon>
    </lineage>
</organism>
<dbReference type="Proteomes" id="UP000886883">
    <property type="component" value="Unassembled WGS sequence"/>
</dbReference>
<feature type="domain" description="HTH araC/xylS-type" evidence="4">
    <location>
        <begin position="197"/>
        <end position="295"/>
    </location>
</feature>
<dbReference type="EMBL" id="DWXE01000016">
    <property type="protein sequence ID" value="HJB90805.1"/>
    <property type="molecule type" value="Genomic_DNA"/>
</dbReference>
<evidence type="ECO:0000313" key="6">
    <source>
        <dbReference type="Proteomes" id="UP000886883"/>
    </source>
</evidence>
<dbReference type="Pfam" id="PF02311">
    <property type="entry name" value="AraC_binding"/>
    <property type="match status" value="1"/>
</dbReference>
<dbReference type="PROSITE" id="PS00041">
    <property type="entry name" value="HTH_ARAC_FAMILY_1"/>
    <property type="match status" value="1"/>
</dbReference>
<dbReference type="InterPro" id="IPR003313">
    <property type="entry name" value="AraC-bd"/>
</dbReference>
<sequence length="304" mass="34433">MNEPVYSIPKTQTGQEILERGTPLFPCAVYDRDIRHYIGGEIPPHWHHEMEIFLLQEGSAHISLADSEFDLRPGEGYFVNSDVLHGVSSPPGQPCRYRSIVFDPCILSGVPGSAFDILYLKPFAEQGGRAFSFRENDGDTGDEIARLFRAAFQNCETERDGYEFLARDALSRIFLLLRDLSPLAKARPQNDREIRLKRMLAWLDEHYMEPVTVSQLAECSGICVRECQRIFSSLLHTTPVQYLNRRRVAVAAEFLISTDMPVIEIGLCCGFQNPGYFAKQFKRLTGMTPGEYRKNDWDSGGNGI</sequence>
<evidence type="ECO:0000256" key="1">
    <source>
        <dbReference type="ARBA" id="ARBA00023015"/>
    </source>
</evidence>
<evidence type="ECO:0000313" key="5">
    <source>
        <dbReference type="EMBL" id="HJB90805.1"/>
    </source>
</evidence>
<proteinExistence type="predicted"/>
<dbReference type="InterPro" id="IPR020449">
    <property type="entry name" value="Tscrpt_reg_AraC-type_HTH"/>
</dbReference>
<protein>
    <submittedName>
        <fullName evidence="5">AraC family transcriptional regulator</fullName>
    </submittedName>
</protein>
<reference evidence="5" key="2">
    <citation type="submission" date="2021-04" db="EMBL/GenBank/DDBJ databases">
        <authorList>
            <person name="Gilroy R."/>
        </authorList>
    </citation>
    <scope>NUCLEOTIDE SEQUENCE</scope>
    <source>
        <strain evidence="5">USAMLcec3-2134</strain>
    </source>
</reference>
<dbReference type="Gene3D" id="1.10.10.60">
    <property type="entry name" value="Homeodomain-like"/>
    <property type="match status" value="2"/>
</dbReference>
<keyword evidence="3" id="KW-0804">Transcription</keyword>
<accession>A0A9D2MSG6</accession>
<gene>
    <name evidence="5" type="ORF">H9763_04975</name>
</gene>
<dbReference type="InterPro" id="IPR018062">
    <property type="entry name" value="HTH_AraC-typ_CS"/>
</dbReference>
<dbReference type="AlphaFoldDB" id="A0A9D2MSG6"/>
<evidence type="ECO:0000259" key="4">
    <source>
        <dbReference type="PROSITE" id="PS01124"/>
    </source>
</evidence>
<dbReference type="SMART" id="SM00342">
    <property type="entry name" value="HTH_ARAC"/>
    <property type="match status" value="1"/>
</dbReference>
<evidence type="ECO:0000256" key="3">
    <source>
        <dbReference type="ARBA" id="ARBA00023163"/>
    </source>
</evidence>
<dbReference type="CDD" id="cd02208">
    <property type="entry name" value="cupin_RmlC-like"/>
    <property type="match status" value="1"/>
</dbReference>
<dbReference type="Gene3D" id="2.60.120.10">
    <property type="entry name" value="Jelly Rolls"/>
    <property type="match status" value="1"/>
</dbReference>
<dbReference type="InterPro" id="IPR037923">
    <property type="entry name" value="HTH-like"/>
</dbReference>
<dbReference type="GO" id="GO:0043565">
    <property type="term" value="F:sequence-specific DNA binding"/>
    <property type="evidence" value="ECO:0007669"/>
    <property type="project" value="InterPro"/>
</dbReference>
<dbReference type="GO" id="GO:0003700">
    <property type="term" value="F:DNA-binding transcription factor activity"/>
    <property type="evidence" value="ECO:0007669"/>
    <property type="project" value="InterPro"/>
</dbReference>
<keyword evidence="1" id="KW-0805">Transcription regulation</keyword>
<keyword evidence="2" id="KW-0238">DNA-binding</keyword>
<dbReference type="InterPro" id="IPR018060">
    <property type="entry name" value="HTH_AraC"/>
</dbReference>
<name>A0A9D2MSG6_9FIRM</name>
<dbReference type="Pfam" id="PF12833">
    <property type="entry name" value="HTH_18"/>
    <property type="match status" value="1"/>
</dbReference>
<dbReference type="PANTHER" id="PTHR43280">
    <property type="entry name" value="ARAC-FAMILY TRANSCRIPTIONAL REGULATOR"/>
    <property type="match status" value="1"/>
</dbReference>
<dbReference type="InterPro" id="IPR009057">
    <property type="entry name" value="Homeodomain-like_sf"/>
</dbReference>
<reference evidence="5" key="1">
    <citation type="journal article" date="2021" name="PeerJ">
        <title>Extensive microbial diversity within the chicken gut microbiome revealed by metagenomics and culture.</title>
        <authorList>
            <person name="Gilroy R."/>
            <person name="Ravi A."/>
            <person name="Getino M."/>
            <person name="Pursley I."/>
            <person name="Horton D.L."/>
            <person name="Alikhan N.F."/>
            <person name="Baker D."/>
            <person name="Gharbi K."/>
            <person name="Hall N."/>
            <person name="Watson M."/>
            <person name="Adriaenssens E.M."/>
            <person name="Foster-Nyarko E."/>
            <person name="Jarju S."/>
            <person name="Secka A."/>
            <person name="Antonio M."/>
            <person name="Oren A."/>
            <person name="Chaudhuri R.R."/>
            <person name="La Ragione R."/>
            <person name="Hildebrand F."/>
            <person name="Pallen M.J."/>
        </authorList>
    </citation>
    <scope>NUCLEOTIDE SEQUENCE</scope>
    <source>
        <strain evidence="5">USAMLcec3-2134</strain>
    </source>
</reference>